<dbReference type="GO" id="GO:0042732">
    <property type="term" value="P:D-xylose metabolic process"/>
    <property type="evidence" value="ECO:0007669"/>
    <property type="project" value="UniProtKB-KW"/>
</dbReference>
<dbReference type="PANTHER" id="PTHR18964">
    <property type="entry name" value="ROK (REPRESSOR, ORF, KINASE) FAMILY"/>
    <property type="match status" value="1"/>
</dbReference>
<comment type="function">
    <text evidence="1">Transcriptional repressor of xylose-utilizing enzymes.</text>
</comment>
<keyword evidence="4" id="KW-0418">Kinase</keyword>
<dbReference type="InterPro" id="IPR036390">
    <property type="entry name" value="WH_DNA-bd_sf"/>
</dbReference>
<evidence type="ECO:0000313" key="4">
    <source>
        <dbReference type="EMBL" id="GAF26106.1"/>
    </source>
</evidence>
<proteinExistence type="inferred from homology"/>
<protein>
    <submittedName>
        <fullName evidence="4">Transcriptional regulator/sugar kinase</fullName>
    </submittedName>
</protein>
<dbReference type="Pfam" id="PF13412">
    <property type="entry name" value="HTH_24"/>
    <property type="match status" value="1"/>
</dbReference>
<dbReference type="InterPro" id="IPR043129">
    <property type="entry name" value="ATPase_NBD"/>
</dbReference>
<keyword evidence="3" id="KW-0119">Carbohydrate metabolism</keyword>
<dbReference type="InterPro" id="IPR036388">
    <property type="entry name" value="WH-like_DNA-bd_sf"/>
</dbReference>
<dbReference type="SUPFAM" id="SSF53067">
    <property type="entry name" value="Actin-like ATPase domain"/>
    <property type="match status" value="1"/>
</dbReference>
<comment type="similarity">
    <text evidence="2">Belongs to the ROK (NagC/XylR) family.</text>
</comment>
<keyword evidence="3" id="KW-0859">Xylose metabolism</keyword>
<dbReference type="GO" id="GO:0016301">
    <property type="term" value="F:kinase activity"/>
    <property type="evidence" value="ECO:0007669"/>
    <property type="project" value="UniProtKB-KW"/>
</dbReference>
<reference evidence="4" key="1">
    <citation type="journal article" date="2014" name="Gene">
        <title>Genome-guided analysis of transformation efficiency and carbon dioxide assimilation by Moorella thermoacetica Y72.</title>
        <authorList>
            <person name="Tsukahara K."/>
            <person name="Kita A."/>
            <person name="Nakashimada Y."/>
            <person name="Hoshino T."/>
            <person name="Murakami K."/>
        </authorList>
    </citation>
    <scope>NUCLEOTIDE SEQUENCE [LARGE SCALE GENOMIC DNA]</scope>
    <source>
        <strain evidence="4">Y72</strain>
    </source>
</reference>
<keyword evidence="4" id="KW-0808">Transferase</keyword>
<dbReference type="Gene3D" id="1.10.10.10">
    <property type="entry name" value="Winged helix-like DNA-binding domain superfamily/Winged helix DNA-binding domain"/>
    <property type="match status" value="1"/>
</dbReference>
<organism evidence="4">
    <name type="scientific">Moorella thermoacetica Y72</name>
    <dbReference type="NCBI Taxonomy" id="1325331"/>
    <lineage>
        <taxon>Bacteria</taxon>
        <taxon>Bacillati</taxon>
        <taxon>Bacillota</taxon>
        <taxon>Clostridia</taxon>
        <taxon>Neomoorellales</taxon>
        <taxon>Neomoorellaceae</taxon>
        <taxon>Neomoorella</taxon>
    </lineage>
</organism>
<accession>A0A0S6UAW9</accession>
<evidence type="ECO:0000256" key="3">
    <source>
        <dbReference type="ARBA" id="ARBA00022629"/>
    </source>
</evidence>
<dbReference type="InterPro" id="IPR000600">
    <property type="entry name" value="ROK"/>
</dbReference>
<dbReference type="Proteomes" id="UP000063718">
    <property type="component" value="Unassembled WGS sequence"/>
</dbReference>
<evidence type="ECO:0000256" key="1">
    <source>
        <dbReference type="ARBA" id="ARBA00002486"/>
    </source>
</evidence>
<dbReference type="Gene3D" id="3.30.420.40">
    <property type="match status" value="2"/>
</dbReference>
<sequence>MGWFIYFKKEPKGKQLMSREVGNLQRIKKLNRIGILNIIREHNTISRQQLATLTGLTPAAISGIVRDLVASGYVKEIGLGKSSGGRRPVKLQFNPDCGFILGAEITREKTTLGIVNLQAKPLLIKQYPIDMTEPRDGLTALAKEVKNVVIESEIDENKILGMGIACPGLFDVTTRVVKRSPNLGEKWRDIPIEAWLRDMLGMRIFVENNSNAAALAEYSFGKGKEIDNMVYVNLGEGISAGIILNGKLVYGFKGYSGEVGHFVVTEDGPLCNCGNNGCLESVYAVPALVRKANNELPLCDENEPLKLLWKDKGEVTVEDLILYANHVDSYAWKLFRQAGWYIGIGIAAIINFYNPAAVFIGGILAGAGATLLEPLLESVQRHAFPELAKEVRIELSAMHRDTGFYGACVVAIRALFEGGVDALLKF</sequence>
<evidence type="ECO:0000256" key="2">
    <source>
        <dbReference type="ARBA" id="ARBA00006479"/>
    </source>
</evidence>
<dbReference type="PANTHER" id="PTHR18964:SF149">
    <property type="entry name" value="BIFUNCTIONAL UDP-N-ACETYLGLUCOSAMINE 2-EPIMERASE_N-ACETYLMANNOSAMINE KINASE"/>
    <property type="match status" value="1"/>
</dbReference>
<dbReference type="EMBL" id="DF238840">
    <property type="protein sequence ID" value="GAF26106.1"/>
    <property type="molecule type" value="Genomic_DNA"/>
</dbReference>
<gene>
    <name evidence="4" type="ORF">MTY_1444</name>
</gene>
<dbReference type="Pfam" id="PF00480">
    <property type="entry name" value="ROK"/>
    <property type="match status" value="1"/>
</dbReference>
<name>A0A0S6UAW9_NEOTH</name>
<dbReference type="SUPFAM" id="SSF46785">
    <property type="entry name" value="Winged helix' DNA-binding domain"/>
    <property type="match status" value="1"/>
</dbReference>
<dbReference type="AlphaFoldDB" id="A0A0S6UAW9"/>